<gene>
    <name evidence="1" type="ORF">SFRICE_000645</name>
</gene>
<protein>
    <submittedName>
        <fullName evidence="1">SFRICE_000645</fullName>
    </submittedName>
</protein>
<proteinExistence type="predicted"/>
<sequence length="172" mass="19036">MPNLGLIEIHEGGNHPMTSLALGEARGSVRLLLTENHPVPTPALRTGAPVNPLGSPQLRIRHQPYWALSMTPKRRNDLSLKEQKRLHNWEKPSRQAPRKFYLKLSDCLVGRLVASVTAAQRLSGSIPGSGKVLLSFFRIFEKFLGSSTESGIVSKSLGFDIYGRKDPELQTT</sequence>
<reference evidence="1" key="1">
    <citation type="submission" date="2016-07" db="EMBL/GenBank/DDBJ databases">
        <authorList>
            <person name="Bretaudeau A."/>
        </authorList>
    </citation>
    <scope>NUCLEOTIDE SEQUENCE</scope>
    <source>
        <strain evidence="1">Rice</strain>
        <tissue evidence="1">Whole body</tissue>
    </source>
</reference>
<dbReference type="AlphaFoldDB" id="A0A2H1W4F1"/>
<evidence type="ECO:0000313" key="1">
    <source>
        <dbReference type="EMBL" id="SOQ47969.1"/>
    </source>
</evidence>
<name>A0A2H1W4F1_SPOFR</name>
<dbReference type="EMBL" id="ODYU01006276">
    <property type="protein sequence ID" value="SOQ47969.1"/>
    <property type="molecule type" value="Genomic_DNA"/>
</dbReference>
<organism evidence="1">
    <name type="scientific">Spodoptera frugiperda</name>
    <name type="common">Fall armyworm</name>
    <dbReference type="NCBI Taxonomy" id="7108"/>
    <lineage>
        <taxon>Eukaryota</taxon>
        <taxon>Metazoa</taxon>
        <taxon>Ecdysozoa</taxon>
        <taxon>Arthropoda</taxon>
        <taxon>Hexapoda</taxon>
        <taxon>Insecta</taxon>
        <taxon>Pterygota</taxon>
        <taxon>Neoptera</taxon>
        <taxon>Endopterygota</taxon>
        <taxon>Lepidoptera</taxon>
        <taxon>Glossata</taxon>
        <taxon>Ditrysia</taxon>
        <taxon>Noctuoidea</taxon>
        <taxon>Noctuidae</taxon>
        <taxon>Amphipyrinae</taxon>
        <taxon>Spodoptera</taxon>
    </lineage>
</organism>
<accession>A0A2H1W4F1</accession>